<evidence type="ECO:0000313" key="2">
    <source>
        <dbReference type="EMBL" id="TWF98183.1"/>
    </source>
</evidence>
<proteinExistence type="predicted"/>
<dbReference type="AlphaFoldDB" id="A0A561UFN7"/>
<dbReference type="Proteomes" id="UP000317940">
    <property type="component" value="Unassembled WGS sequence"/>
</dbReference>
<feature type="transmembrane region" description="Helical" evidence="1">
    <location>
        <begin position="29"/>
        <end position="51"/>
    </location>
</feature>
<sequence>MKATLWILLVIALGAAVYLTNFSDLSGSAAIISRAVAGLVTIATGVGLWLVRGEKNAS</sequence>
<name>A0A561UFN7_9ACTN</name>
<gene>
    <name evidence="2" type="ORF">FHX73_111986</name>
</gene>
<keyword evidence="3" id="KW-1185">Reference proteome</keyword>
<evidence type="ECO:0000313" key="3">
    <source>
        <dbReference type="Proteomes" id="UP000317940"/>
    </source>
</evidence>
<reference evidence="2 3" key="1">
    <citation type="submission" date="2019-06" db="EMBL/GenBank/DDBJ databases">
        <title>Sequencing the genomes of 1000 actinobacteria strains.</title>
        <authorList>
            <person name="Klenk H.-P."/>
        </authorList>
    </citation>
    <scope>NUCLEOTIDE SEQUENCE [LARGE SCALE GENOMIC DNA]</scope>
    <source>
        <strain evidence="2 3">DSM 44826</strain>
    </source>
</reference>
<dbReference type="EMBL" id="VIWT01000001">
    <property type="protein sequence ID" value="TWF98183.1"/>
    <property type="molecule type" value="Genomic_DNA"/>
</dbReference>
<keyword evidence="1" id="KW-0812">Transmembrane</keyword>
<keyword evidence="1" id="KW-1133">Transmembrane helix</keyword>
<protein>
    <submittedName>
        <fullName evidence="2">Uncharacterized protein</fullName>
    </submittedName>
</protein>
<comment type="caution">
    <text evidence="2">The sequence shown here is derived from an EMBL/GenBank/DDBJ whole genome shotgun (WGS) entry which is preliminary data.</text>
</comment>
<evidence type="ECO:0000256" key="1">
    <source>
        <dbReference type="SAM" id="Phobius"/>
    </source>
</evidence>
<dbReference type="RefSeq" id="WP_170304882.1">
    <property type="nucleotide sequence ID" value="NZ_BAAAMZ010000018.1"/>
</dbReference>
<organism evidence="2 3">
    <name type="scientific">Kitasatospora viridis</name>
    <dbReference type="NCBI Taxonomy" id="281105"/>
    <lineage>
        <taxon>Bacteria</taxon>
        <taxon>Bacillati</taxon>
        <taxon>Actinomycetota</taxon>
        <taxon>Actinomycetes</taxon>
        <taxon>Kitasatosporales</taxon>
        <taxon>Streptomycetaceae</taxon>
        <taxon>Kitasatospora</taxon>
    </lineage>
</organism>
<accession>A0A561UFN7</accession>
<keyword evidence="1" id="KW-0472">Membrane</keyword>